<sequence length="171" mass="18589">MRTNLILTFIGEDRPGLVESISAIVNDHRGNWLESRLSQLAGQFAGIVQIGIHLDQVEGLMASLHELGDHGLNIVVKKGAETRDSNTVTHRLTLLGLDRPGILKDVSGALSGQRINVLELNTNIVNAAMTGELMFDAKAIVEYAATTDLILLAEQLELISRELGIDIELED</sequence>
<evidence type="ECO:0000313" key="3">
    <source>
        <dbReference type="EMBL" id="RZO76961.1"/>
    </source>
</evidence>
<organism evidence="3 4">
    <name type="scientific">OM182 bacterium</name>
    <dbReference type="NCBI Taxonomy" id="2510334"/>
    <lineage>
        <taxon>Bacteria</taxon>
        <taxon>Pseudomonadati</taxon>
        <taxon>Pseudomonadota</taxon>
        <taxon>Gammaproteobacteria</taxon>
        <taxon>OMG group</taxon>
        <taxon>OM182 clade</taxon>
    </lineage>
</organism>
<protein>
    <recommendedName>
        <fullName evidence="1">Glycine cleavage system transcriptional repressor</fullName>
    </recommendedName>
</protein>
<keyword evidence="1" id="KW-0963">Cytoplasm</keyword>
<evidence type="ECO:0000259" key="2">
    <source>
        <dbReference type="PROSITE" id="PS51671"/>
    </source>
</evidence>
<proteinExistence type="predicted"/>
<dbReference type="GO" id="GO:0005737">
    <property type="term" value="C:cytoplasm"/>
    <property type="evidence" value="ECO:0007669"/>
    <property type="project" value="UniProtKB-SubCell"/>
</dbReference>
<dbReference type="InterPro" id="IPR002912">
    <property type="entry name" value="ACT_dom"/>
</dbReference>
<dbReference type="InterPro" id="IPR045865">
    <property type="entry name" value="ACT-like_dom_sf"/>
</dbReference>
<dbReference type="PANTHER" id="PTHR34875:SF6">
    <property type="entry name" value="UPF0237 PROTEIN MJ1558"/>
    <property type="match status" value="1"/>
</dbReference>
<name>A0A520S3D1_9GAMM</name>
<dbReference type="Pfam" id="PF13740">
    <property type="entry name" value="ACT_6"/>
    <property type="match status" value="1"/>
</dbReference>
<dbReference type="InterPro" id="IPR050990">
    <property type="entry name" value="UPF0237/GcvR_regulator"/>
</dbReference>
<gene>
    <name evidence="3" type="ORF">EVA68_02775</name>
</gene>
<dbReference type="PANTHER" id="PTHR34875">
    <property type="entry name" value="UPF0237 PROTEIN MJ1558"/>
    <property type="match status" value="1"/>
</dbReference>
<keyword evidence="1" id="KW-0804">Transcription</keyword>
<dbReference type="InterPro" id="IPR016867">
    <property type="entry name" value="GcvR"/>
</dbReference>
<dbReference type="GO" id="GO:0006355">
    <property type="term" value="P:regulation of DNA-templated transcription"/>
    <property type="evidence" value="ECO:0007669"/>
    <property type="project" value="UniProtKB-UniRule"/>
</dbReference>
<accession>A0A520S3D1</accession>
<dbReference type="PROSITE" id="PS51671">
    <property type="entry name" value="ACT"/>
    <property type="match status" value="1"/>
</dbReference>
<dbReference type="Gene3D" id="3.30.70.260">
    <property type="match status" value="2"/>
</dbReference>
<dbReference type="PIRSF" id="PIRSF028103">
    <property type="entry name" value="GcvR"/>
    <property type="match status" value="1"/>
</dbReference>
<reference evidence="3 4" key="1">
    <citation type="submission" date="2019-02" db="EMBL/GenBank/DDBJ databases">
        <title>Prokaryotic population dynamics and viral predation in marine succession experiment using metagenomics: the confinement effect.</title>
        <authorList>
            <person name="Haro-Moreno J.M."/>
            <person name="Rodriguez-Valera F."/>
            <person name="Lopez-Perez M."/>
        </authorList>
    </citation>
    <scope>NUCLEOTIDE SEQUENCE [LARGE SCALE GENOMIC DNA]</scope>
    <source>
        <strain evidence="3">MED-G157</strain>
    </source>
</reference>
<dbReference type="Proteomes" id="UP000316199">
    <property type="component" value="Unassembled WGS sequence"/>
</dbReference>
<dbReference type="EMBL" id="SHAG01000006">
    <property type="protein sequence ID" value="RZO76961.1"/>
    <property type="molecule type" value="Genomic_DNA"/>
</dbReference>
<dbReference type="AlphaFoldDB" id="A0A520S3D1"/>
<dbReference type="SUPFAM" id="SSF55021">
    <property type="entry name" value="ACT-like"/>
    <property type="match status" value="2"/>
</dbReference>
<evidence type="ECO:0000256" key="1">
    <source>
        <dbReference type="PIRNR" id="PIRNR028103"/>
    </source>
</evidence>
<keyword evidence="1" id="KW-0678">Repressor</keyword>
<feature type="domain" description="ACT" evidence="2">
    <location>
        <begin position="91"/>
        <end position="171"/>
    </location>
</feature>
<comment type="caution">
    <text evidence="3">The sequence shown here is derived from an EMBL/GenBank/DDBJ whole genome shotgun (WGS) entry which is preliminary data.</text>
</comment>
<comment type="subcellular location">
    <subcellularLocation>
        <location evidence="1">Cytoplasm</location>
    </subcellularLocation>
</comment>
<evidence type="ECO:0000313" key="4">
    <source>
        <dbReference type="Proteomes" id="UP000316199"/>
    </source>
</evidence>